<organism evidence="2 3">
    <name type="scientific">Operophtera brumata</name>
    <name type="common">Winter moth</name>
    <name type="synonym">Phalaena brumata</name>
    <dbReference type="NCBI Taxonomy" id="104452"/>
    <lineage>
        <taxon>Eukaryota</taxon>
        <taxon>Metazoa</taxon>
        <taxon>Ecdysozoa</taxon>
        <taxon>Arthropoda</taxon>
        <taxon>Hexapoda</taxon>
        <taxon>Insecta</taxon>
        <taxon>Pterygota</taxon>
        <taxon>Neoptera</taxon>
        <taxon>Endopterygota</taxon>
        <taxon>Lepidoptera</taxon>
        <taxon>Glossata</taxon>
        <taxon>Ditrysia</taxon>
        <taxon>Geometroidea</taxon>
        <taxon>Geometridae</taxon>
        <taxon>Larentiinae</taxon>
        <taxon>Operophtera</taxon>
    </lineage>
</organism>
<reference evidence="2 3" key="1">
    <citation type="journal article" date="2015" name="Genome Biol. Evol.">
        <title>The genome of winter moth (Operophtera brumata) provides a genomic perspective on sexual dimorphism and phenology.</title>
        <authorList>
            <person name="Derks M.F."/>
            <person name="Smit S."/>
            <person name="Salis L."/>
            <person name="Schijlen E."/>
            <person name="Bossers A."/>
            <person name="Mateman C."/>
            <person name="Pijl A.S."/>
            <person name="de Ridder D."/>
            <person name="Groenen M.A."/>
            <person name="Visser M.E."/>
            <person name="Megens H.J."/>
        </authorList>
    </citation>
    <scope>NUCLEOTIDE SEQUENCE [LARGE SCALE GENOMIC DNA]</scope>
    <source>
        <strain evidence="2">WM2013NL</strain>
        <tissue evidence="2">Head and thorax</tissue>
    </source>
</reference>
<evidence type="ECO:0000313" key="3">
    <source>
        <dbReference type="Proteomes" id="UP000037510"/>
    </source>
</evidence>
<feature type="region of interest" description="Disordered" evidence="1">
    <location>
        <begin position="245"/>
        <end position="337"/>
    </location>
</feature>
<feature type="compositionally biased region" description="Polar residues" evidence="1">
    <location>
        <begin position="287"/>
        <end position="299"/>
    </location>
</feature>
<comment type="caution">
    <text evidence="2">The sequence shown here is derived from an EMBL/GenBank/DDBJ whole genome shotgun (WGS) entry which is preliminary data.</text>
</comment>
<accession>A0A0L7I7Q1</accession>
<gene>
    <name evidence="2" type="ORF">OBRU01_27338</name>
</gene>
<protein>
    <submittedName>
        <fullName evidence="2">RND multidrug efflux transporter</fullName>
    </submittedName>
</protein>
<feature type="compositionally biased region" description="Polar residues" evidence="1">
    <location>
        <begin position="255"/>
        <end position="272"/>
    </location>
</feature>
<name>A0A0L7I7Q1_OPEBR</name>
<evidence type="ECO:0000313" key="2">
    <source>
        <dbReference type="EMBL" id="KOB29313.1"/>
    </source>
</evidence>
<dbReference type="EMBL" id="JTDY01023448">
    <property type="protein sequence ID" value="KOB29313.1"/>
    <property type="molecule type" value="Genomic_DNA"/>
</dbReference>
<proteinExistence type="predicted"/>
<evidence type="ECO:0000256" key="1">
    <source>
        <dbReference type="SAM" id="MobiDB-lite"/>
    </source>
</evidence>
<feature type="compositionally biased region" description="Acidic residues" evidence="1">
    <location>
        <begin position="1"/>
        <end position="13"/>
    </location>
</feature>
<keyword evidence="3" id="KW-1185">Reference proteome</keyword>
<dbReference type="Proteomes" id="UP000037510">
    <property type="component" value="Unassembled WGS sequence"/>
</dbReference>
<dbReference type="AlphaFoldDB" id="A0A0L7I7Q1"/>
<sequence>MAPEDDCISDDADPNIGGDLYYEEPDRTPPTKTTDLPGAAVAPSDPQFNFSVGTKVKEPAVPQTSAEFLEHLKALQHFGQTDWNSVRYVEVRRQYVHAPGFTSPEPNAEISNYDNSKFTAHMKTAFSSLTFALLKQSKEIRNNVREFLNWAQHKEQVNYENIFERWNDIFTNGEYPKVTADLFQLTCGHRAELIKNIRDAILSSVKDPVHREALKKIPTSCANLFADEQFTAVIDKAGGVKSVFRPKYKGRMTPAPQNNPGSSGKQPTSNMNILKPFQRNRNEVRNNNHPRTGPNNQSYRGRGGKYHAGRNAETYKGRRTGSPSSHWERRGQYKRRY</sequence>
<feature type="region of interest" description="Disordered" evidence="1">
    <location>
        <begin position="1"/>
        <end position="44"/>
    </location>
</feature>